<organism evidence="7 8">
    <name type="scientific">Pseudobdellovibrio exovorus JSS</name>
    <dbReference type="NCBI Taxonomy" id="1184267"/>
    <lineage>
        <taxon>Bacteria</taxon>
        <taxon>Pseudomonadati</taxon>
        <taxon>Bdellovibrionota</taxon>
        <taxon>Bdellovibrionia</taxon>
        <taxon>Bdellovibrionales</taxon>
        <taxon>Pseudobdellovibrionaceae</taxon>
        <taxon>Pseudobdellovibrio</taxon>
    </lineage>
</organism>
<gene>
    <name evidence="5" type="primary">coaE</name>
    <name evidence="7" type="ORF">A11Q_1997</name>
</gene>
<dbReference type="Pfam" id="PF01121">
    <property type="entry name" value="CoaE"/>
    <property type="match status" value="1"/>
</dbReference>
<comment type="function">
    <text evidence="5">Catalyzes the phosphorylation of the 3'-hydroxyl group of dephosphocoenzyme A to form coenzyme A.</text>
</comment>
<reference evidence="7 8" key="1">
    <citation type="journal article" date="2013" name="ISME J.">
        <title>By their genes ye shall know them: genomic signatures of predatory bacteria.</title>
        <authorList>
            <person name="Pasternak Z."/>
            <person name="Pietrokovski S."/>
            <person name="Rotem O."/>
            <person name="Gophna U."/>
            <person name="Lurie-Weinberger M.N."/>
            <person name="Jurkevitch E."/>
        </authorList>
    </citation>
    <scope>NUCLEOTIDE SEQUENCE [LARGE SCALE GENOMIC DNA]</scope>
    <source>
        <strain evidence="7 8">JSS</strain>
    </source>
</reference>
<keyword evidence="4 5" id="KW-0173">Coenzyme A biosynthesis</keyword>
<dbReference type="KEGG" id="bex:A11Q_1997"/>
<dbReference type="OrthoDB" id="5292032at2"/>
<evidence type="ECO:0000256" key="2">
    <source>
        <dbReference type="ARBA" id="ARBA00022741"/>
    </source>
</evidence>
<dbReference type="PATRIC" id="fig|1184267.3.peg.2022"/>
<evidence type="ECO:0000313" key="7">
    <source>
        <dbReference type="EMBL" id="AGH96213.1"/>
    </source>
</evidence>
<dbReference type="GO" id="GO:0005524">
    <property type="term" value="F:ATP binding"/>
    <property type="evidence" value="ECO:0007669"/>
    <property type="project" value="UniProtKB-UniRule"/>
</dbReference>
<dbReference type="eggNOG" id="COG0237">
    <property type="taxonomic scope" value="Bacteria"/>
</dbReference>
<dbReference type="GO" id="GO:0004140">
    <property type="term" value="F:dephospho-CoA kinase activity"/>
    <property type="evidence" value="ECO:0007669"/>
    <property type="project" value="UniProtKB-UniRule"/>
</dbReference>
<dbReference type="InterPro" id="IPR001977">
    <property type="entry name" value="Depp_CoAkinase"/>
</dbReference>
<dbReference type="Proteomes" id="UP000012040">
    <property type="component" value="Chromosome"/>
</dbReference>
<protein>
    <recommendedName>
        <fullName evidence="5 6">Dephospho-CoA kinase</fullName>
        <ecNumber evidence="5 6">2.7.1.24</ecNumber>
    </recommendedName>
    <alternativeName>
        <fullName evidence="5">Dephosphocoenzyme A kinase</fullName>
    </alternativeName>
</protein>
<dbReference type="EMBL" id="CP003537">
    <property type="protein sequence ID" value="AGH96213.1"/>
    <property type="molecule type" value="Genomic_DNA"/>
</dbReference>
<evidence type="ECO:0000256" key="4">
    <source>
        <dbReference type="ARBA" id="ARBA00022993"/>
    </source>
</evidence>
<dbReference type="PROSITE" id="PS51219">
    <property type="entry name" value="DPCK"/>
    <property type="match status" value="1"/>
</dbReference>
<accession>M4VAG0</accession>
<evidence type="ECO:0000313" key="8">
    <source>
        <dbReference type="Proteomes" id="UP000012040"/>
    </source>
</evidence>
<dbReference type="HAMAP" id="MF_00376">
    <property type="entry name" value="Dephospho_CoA_kinase"/>
    <property type="match status" value="1"/>
</dbReference>
<feature type="binding site" evidence="5">
    <location>
        <begin position="11"/>
        <end position="16"/>
    </location>
    <ligand>
        <name>ATP</name>
        <dbReference type="ChEBI" id="CHEBI:30616"/>
    </ligand>
</feature>
<keyword evidence="5" id="KW-0963">Cytoplasm</keyword>
<comment type="subcellular location">
    <subcellularLocation>
        <location evidence="5">Cytoplasm</location>
    </subcellularLocation>
</comment>
<proteinExistence type="inferred from homology"/>
<dbReference type="PANTHER" id="PTHR10695:SF46">
    <property type="entry name" value="BIFUNCTIONAL COENZYME A SYNTHASE-RELATED"/>
    <property type="match status" value="1"/>
</dbReference>
<dbReference type="SUPFAM" id="SSF52540">
    <property type="entry name" value="P-loop containing nucleoside triphosphate hydrolases"/>
    <property type="match status" value="1"/>
</dbReference>
<keyword evidence="8" id="KW-1185">Reference proteome</keyword>
<keyword evidence="5" id="KW-0808">Transferase</keyword>
<dbReference type="EC" id="2.7.1.24" evidence="5 6"/>
<dbReference type="InterPro" id="IPR027417">
    <property type="entry name" value="P-loop_NTPase"/>
</dbReference>
<dbReference type="PANTHER" id="PTHR10695">
    <property type="entry name" value="DEPHOSPHO-COA KINASE-RELATED"/>
    <property type="match status" value="1"/>
</dbReference>
<keyword evidence="2 5" id="KW-0547">Nucleotide-binding</keyword>
<dbReference type="HOGENOM" id="CLU_057180_0_0_7"/>
<evidence type="ECO:0000256" key="3">
    <source>
        <dbReference type="ARBA" id="ARBA00022840"/>
    </source>
</evidence>
<dbReference type="RefSeq" id="WP_015470703.1">
    <property type="nucleotide sequence ID" value="NC_020813.1"/>
</dbReference>
<sequence length="199" mass="22521">MKWIGLTGGIATGKSTAKKLIESLGSPVIDADEISHQLSAVDQAGYKAIVSHFGQEVLNTDLTLDRKKLGQMIFADESLKLQLEGILHPLIRAEVLRQKEHHRTSGAELCFYDVPLLFEKKLWSDFDATVLIWCDAYTQLQRLMARNGYTEEEALLRISNQIDLIDKVKMSTYCVDNSGDTEDLQKQLVKLLESLKRKR</sequence>
<dbReference type="Gene3D" id="3.40.50.300">
    <property type="entry name" value="P-loop containing nucleotide triphosphate hydrolases"/>
    <property type="match status" value="1"/>
</dbReference>
<dbReference type="UniPathway" id="UPA00241">
    <property type="reaction ID" value="UER00356"/>
</dbReference>
<dbReference type="AlphaFoldDB" id="M4VAG0"/>
<evidence type="ECO:0000256" key="5">
    <source>
        <dbReference type="HAMAP-Rule" id="MF_00376"/>
    </source>
</evidence>
<dbReference type="GO" id="GO:0005737">
    <property type="term" value="C:cytoplasm"/>
    <property type="evidence" value="ECO:0007669"/>
    <property type="project" value="UniProtKB-SubCell"/>
</dbReference>
<name>M4VAG0_9BACT</name>
<keyword evidence="3 5" id="KW-0067">ATP-binding</keyword>
<evidence type="ECO:0000256" key="6">
    <source>
        <dbReference type="NCBIfam" id="TIGR00152"/>
    </source>
</evidence>
<dbReference type="CDD" id="cd02022">
    <property type="entry name" value="DPCK"/>
    <property type="match status" value="1"/>
</dbReference>
<dbReference type="STRING" id="1184267.A11Q_1997"/>
<keyword evidence="5" id="KW-0418">Kinase</keyword>
<comment type="pathway">
    <text evidence="5">Cofactor biosynthesis; coenzyme A biosynthesis; CoA from (R)-pantothenate: step 5/5.</text>
</comment>
<comment type="catalytic activity">
    <reaction evidence="5">
        <text>3'-dephospho-CoA + ATP = ADP + CoA + H(+)</text>
        <dbReference type="Rhea" id="RHEA:18245"/>
        <dbReference type="ChEBI" id="CHEBI:15378"/>
        <dbReference type="ChEBI" id="CHEBI:30616"/>
        <dbReference type="ChEBI" id="CHEBI:57287"/>
        <dbReference type="ChEBI" id="CHEBI:57328"/>
        <dbReference type="ChEBI" id="CHEBI:456216"/>
        <dbReference type="EC" id="2.7.1.24"/>
    </reaction>
</comment>
<comment type="similarity">
    <text evidence="1 5">Belongs to the CoaE family.</text>
</comment>
<dbReference type="GO" id="GO:0015937">
    <property type="term" value="P:coenzyme A biosynthetic process"/>
    <property type="evidence" value="ECO:0007669"/>
    <property type="project" value="UniProtKB-UniRule"/>
</dbReference>
<evidence type="ECO:0000256" key="1">
    <source>
        <dbReference type="ARBA" id="ARBA00009018"/>
    </source>
</evidence>
<dbReference type="NCBIfam" id="TIGR00152">
    <property type="entry name" value="dephospho-CoA kinase"/>
    <property type="match status" value="1"/>
</dbReference>